<dbReference type="EMBL" id="JBHTJH010000002">
    <property type="protein sequence ID" value="MFD0860931.1"/>
    <property type="molecule type" value="Genomic_DNA"/>
</dbReference>
<keyword evidence="2" id="KW-1185">Reference proteome</keyword>
<dbReference type="RefSeq" id="WP_386402979.1">
    <property type="nucleotide sequence ID" value="NZ_JBHTJH010000002.1"/>
</dbReference>
<proteinExistence type="predicted"/>
<dbReference type="Proteomes" id="UP001596978">
    <property type="component" value="Unassembled WGS sequence"/>
</dbReference>
<sequence length="210" mass="24371">MKKINLILLLLIFSAEMFGQKNIYVSKRFDELSKDHKELAIIPFLTTLQLDEKLSEEKLEEMENKESYTVQNALESYFLKRKKRKKFTVEFQNIEDTNTILKRNNITLQNLDTYTTQELCKILDVDGLISGNLLLSTIISEDIDDSFDIVSIFRGKSNFGRISIKVSDGSTGKLLWKYAKTINRKSGRNTFAIVEAMMRKASRKFPYDKD</sequence>
<gene>
    <name evidence="1" type="ORF">ACFQ1M_01820</name>
</gene>
<evidence type="ECO:0000313" key="2">
    <source>
        <dbReference type="Proteomes" id="UP001596978"/>
    </source>
</evidence>
<organism evidence="1 2">
    <name type="scientific">Sungkyunkwania multivorans</name>
    <dbReference type="NCBI Taxonomy" id="1173618"/>
    <lineage>
        <taxon>Bacteria</taxon>
        <taxon>Pseudomonadati</taxon>
        <taxon>Bacteroidota</taxon>
        <taxon>Flavobacteriia</taxon>
        <taxon>Flavobacteriales</taxon>
        <taxon>Flavobacteriaceae</taxon>
        <taxon>Sungkyunkwania</taxon>
    </lineage>
</organism>
<dbReference type="Gene3D" id="3.40.50.10610">
    <property type="entry name" value="ABC-type transport auxiliary lipoprotein component"/>
    <property type="match status" value="1"/>
</dbReference>
<name>A0ABW3CT31_9FLAO</name>
<evidence type="ECO:0008006" key="3">
    <source>
        <dbReference type="Google" id="ProtNLM"/>
    </source>
</evidence>
<accession>A0ABW3CT31</accession>
<reference evidence="2" key="1">
    <citation type="journal article" date="2019" name="Int. J. Syst. Evol. Microbiol.">
        <title>The Global Catalogue of Microorganisms (GCM) 10K type strain sequencing project: providing services to taxonomists for standard genome sequencing and annotation.</title>
        <authorList>
            <consortium name="The Broad Institute Genomics Platform"/>
            <consortium name="The Broad Institute Genome Sequencing Center for Infectious Disease"/>
            <person name="Wu L."/>
            <person name="Ma J."/>
        </authorList>
    </citation>
    <scope>NUCLEOTIDE SEQUENCE [LARGE SCALE GENOMIC DNA]</scope>
    <source>
        <strain evidence="2">CCUG 62952</strain>
    </source>
</reference>
<evidence type="ECO:0000313" key="1">
    <source>
        <dbReference type="EMBL" id="MFD0860931.1"/>
    </source>
</evidence>
<protein>
    <recommendedName>
        <fullName evidence="3">Shell matrix protein</fullName>
    </recommendedName>
</protein>
<comment type="caution">
    <text evidence="1">The sequence shown here is derived from an EMBL/GenBank/DDBJ whole genome shotgun (WGS) entry which is preliminary data.</text>
</comment>